<dbReference type="Proteomes" id="UP001153954">
    <property type="component" value="Unassembled WGS sequence"/>
</dbReference>
<evidence type="ECO:0000259" key="1">
    <source>
        <dbReference type="PROSITE" id="PS50106"/>
    </source>
</evidence>
<feature type="domain" description="PDZ" evidence="1">
    <location>
        <begin position="100"/>
        <end position="160"/>
    </location>
</feature>
<dbReference type="InterPro" id="IPR001478">
    <property type="entry name" value="PDZ"/>
</dbReference>
<dbReference type="AlphaFoldDB" id="A0AAU9UGF3"/>
<dbReference type="Pfam" id="PF00595">
    <property type="entry name" value="PDZ"/>
    <property type="match status" value="1"/>
</dbReference>
<dbReference type="PANTHER" id="PTHR19964:SF92">
    <property type="entry name" value="PATJ HOMOLOG"/>
    <property type="match status" value="1"/>
</dbReference>
<evidence type="ECO:0000313" key="2">
    <source>
        <dbReference type="EMBL" id="CAH2098111.1"/>
    </source>
</evidence>
<evidence type="ECO:0000313" key="3">
    <source>
        <dbReference type="Proteomes" id="UP001153954"/>
    </source>
</evidence>
<comment type="caution">
    <text evidence="2">The sequence shown here is derived from an EMBL/GenBank/DDBJ whole genome shotgun (WGS) entry which is preliminary data.</text>
</comment>
<dbReference type="SUPFAM" id="SSF50156">
    <property type="entry name" value="PDZ domain-like"/>
    <property type="match status" value="1"/>
</dbReference>
<dbReference type="InterPro" id="IPR051342">
    <property type="entry name" value="PDZ_scaffold"/>
</dbReference>
<dbReference type="PROSITE" id="PS50106">
    <property type="entry name" value="PDZ"/>
    <property type="match status" value="1"/>
</dbReference>
<accession>A0AAU9UGF3</accession>
<name>A0AAU9UGF3_EUPED</name>
<keyword evidence="3" id="KW-1185">Reference proteome</keyword>
<gene>
    <name evidence="2" type="ORF">EEDITHA_LOCUS13260</name>
</gene>
<protein>
    <recommendedName>
        <fullName evidence="1">PDZ domain-containing protein</fullName>
    </recommendedName>
</protein>
<dbReference type="InterPro" id="IPR036034">
    <property type="entry name" value="PDZ_sf"/>
</dbReference>
<dbReference type="PANTHER" id="PTHR19964">
    <property type="entry name" value="MULTIPLE PDZ DOMAIN PROTEIN"/>
    <property type="match status" value="1"/>
</dbReference>
<dbReference type="EMBL" id="CAKOGL010000019">
    <property type="protein sequence ID" value="CAH2098111.1"/>
    <property type="molecule type" value="Genomic_DNA"/>
</dbReference>
<dbReference type="Gene3D" id="2.30.42.10">
    <property type="match status" value="1"/>
</dbReference>
<organism evidence="2 3">
    <name type="scientific">Euphydryas editha</name>
    <name type="common">Edith's checkerspot</name>
    <dbReference type="NCBI Taxonomy" id="104508"/>
    <lineage>
        <taxon>Eukaryota</taxon>
        <taxon>Metazoa</taxon>
        <taxon>Ecdysozoa</taxon>
        <taxon>Arthropoda</taxon>
        <taxon>Hexapoda</taxon>
        <taxon>Insecta</taxon>
        <taxon>Pterygota</taxon>
        <taxon>Neoptera</taxon>
        <taxon>Endopterygota</taxon>
        <taxon>Lepidoptera</taxon>
        <taxon>Glossata</taxon>
        <taxon>Ditrysia</taxon>
        <taxon>Papilionoidea</taxon>
        <taxon>Nymphalidae</taxon>
        <taxon>Nymphalinae</taxon>
        <taxon>Euphydryas</taxon>
    </lineage>
</organism>
<proteinExistence type="predicted"/>
<sequence length="160" mass="17156">MNEPMNETRMNETHDASSSRSCAYNTTYFTVDSLVSALLTMIYEQNPVASIVAVVPRGALAPSPRPPPLIITSEPQPPPVRLPLDMAVRGTGEPETLSYEVELNKDSALGLGITVAGYVCEQEELSGIFVKSISTGSSADLCGKIQVNDRIVEVCSVQIV</sequence>
<reference evidence="2" key="1">
    <citation type="submission" date="2022-03" db="EMBL/GenBank/DDBJ databases">
        <authorList>
            <person name="Tunstrom K."/>
        </authorList>
    </citation>
    <scope>NUCLEOTIDE SEQUENCE</scope>
</reference>